<feature type="transmembrane region" description="Helical" evidence="1">
    <location>
        <begin position="133"/>
        <end position="152"/>
    </location>
</feature>
<protein>
    <submittedName>
        <fullName evidence="3">Sulfite exporter TauE/SafE family protein</fullName>
    </submittedName>
</protein>
<dbReference type="PANTHER" id="PTHR42208:SF1">
    <property type="entry name" value="HEAVY METAL TRANSPORTER"/>
    <property type="match status" value="1"/>
</dbReference>
<reference evidence="4" key="1">
    <citation type="journal article" date="2019" name="Int. J. Syst. Evol. Microbiol.">
        <title>The Global Catalogue of Microorganisms (GCM) 10K type strain sequencing project: providing services to taxonomists for standard genome sequencing and annotation.</title>
        <authorList>
            <consortium name="The Broad Institute Genomics Platform"/>
            <consortium name="The Broad Institute Genome Sequencing Center for Infectious Disease"/>
            <person name="Wu L."/>
            <person name="Ma J."/>
        </authorList>
    </citation>
    <scope>NUCLEOTIDE SEQUENCE [LARGE SCALE GENOMIC DNA]</scope>
    <source>
        <strain evidence="4">KCTC 52473</strain>
    </source>
</reference>
<feature type="transmembrane region" description="Helical" evidence="1">
    <location>
        <begin position="164"/>
        <end position="185"/>
    </location>
</feature>
<accession>A0ABV7FRF0</accession>
<keyword evidence="4" id="KW-1185">Reference proteome</keyword>
<dbReference type="EMBL" id="JBHRSW010000014">
    <property type="protein sequence ID" value="MFC3121730.1"/>
    <property type="molecule type" value="Genomic_DNA"/>
</dbReference>
<sequence>MQEINLLAAFFIGIAGSVHCVGMCGGLVTAFTFGMPVNANKQLFTLAYNCGRILSYTLVGTFTGYLGSIVSSANHTDFPILEYISIGFLILLALYISDLWKGLSYLERLGGLLWRRVQPLSKRFIPIKNTKHAFVYGMIWGYLPCGLVYSALTWSLASGSAVNGALLMLAFGLGTLPALLLISFGAKQLVPLLQHKVSRYVLALTLFSSAVFLLFR</sequence>
<organism evidence="3 4">
    <name type="scientific">Agaribacter flavus</name>
    <dbReference type="NCBI Taxonomy" id="1902781"/>
    <lineage>
        <taxon>Bacteria</taxon>
        <taxon>Pseudomonadati</taxon>
        <taxon>Pseudomonadota</taxon>
        <taxon>Gammaproteobacteria</taxon>
        <taxon>Alteromonadales</taxon>
        <taxon>Alteromonadaceae</taxon>
        <taxon>Agaribacter</taxon>
    </lineage>
</organism>
<evidence type="ECO:0000256" key="1">
    <source>
        <dbReference type="SAM" id="Phobius"/>
    </source>
</evidence>
<keyword evidence="1" id="KW-0472">Membrane</keyword>
<keyword evidence="1" id="KW-0812">Transmembrane</keyword>
<evidence type="ECO:0000313" key="3">
    <source>
        <dbReference type="EMBL" id="MFC3121730.1"/>
    </source>
</evidence>
<evidence type="ECO:0000259" key="2">
    <source>
        <dbReference type="Pfam" id="PF13386"/>
    </source>
</evidence>
<proteinExistence type="predicted"/>
<dbReference type="RefSeq" id="WP_376919865.1">
    <property type="nucleotide sequence ID" value="NZ_JBHRSW010000014.1"/>
</dbReference>
<evidence type="ECO:0000313" key="4">
    <source>
        <dbReference type="Proteomes" id="UP001595478"/>
    </source>
</evidence>
<dbReference type="InterPro" id="IPR039447">
    <property type="entry name" value="UreH-like_TM_dom"/>
</dbReference>
<feature type="domain" description="Urease accessory protein UreH-like transmembrane" evidence="2">
    <location>
        <begin position="8"/>
        <end position="206"/>
    </location>
</feature>
<feature type="transmembrane region" description="Helical" evidence="1">
    <location>
        <begin position="80"/>
        <end position="100"/>
    </location>
</feature>
<feature type="transmembrane region" description="Helical" evidence="1">
    <location>
        <begin position="53"/>
        <end position="74"/>
    </location>
</feature>
<dbReference type="Pfam" id="PF13386">
    <property type="entry name" value="DsbD_2"/>
    <property type="match status" value="1"/>
</dbReference>
<keyword evidence="1" id="KW-1133">Transmembrane helix</keyword>
<comment type="caution">
    <text evidence="3">The sequence shown here is derived from an EMBL/GenBank/DDBJ whole genome shotgun (WGS) entry which is preliminary data.</text>
</comment>
<dbReference type="Proteomes" id="UP001595478">
    <property type="component" value="Unassembled WGS sequence"/>
</dbReference>
<dbReference type="PANTHER" id="PTHR42208">
    <property type="entry name" value="HEAVY METAL TRANSPORTER-RELATED"/>
    <property type="match status" value="1"/>
</dbReference>
<feature type="transmembrane region" description="Helical" evidence="1">
    <location>
        <begin position="6"/>
        <end position="33"/>
    </location>
</feature>
<name>A0ABV7FRF0_9ALTE</name>
<feature type="transmembrane region" description="Helical" evidence="1">
    <location>
        <begin position="197"/>
        <end position="215"/>
    </location>
</feature>
<gene>
    <name evidence="3" type="ORF">ACFOHL_08855</name>
</gene>